<dbReference type="Gene3D" id="1.10.150.130">
    <property type="match status" value="1"/>
</dbReference>
<comment type="caution">
    <text evidence="9">The sequence shown here is derived from an EMBL/GenBank/DDBJ whole genome shotgun (WGS) entry which is preliminary data.</text>
</comment>
<evidence type="ECO:0000259" key="7">
    <source>
        <dbReference type="PROSITE" id="PS51900"/>
    </source>
</evidence>
<dbReference type="Pfam" id="PF00589">
    <property type="entry name" value="Phage_integrase"/>
    <property type="match status" value="1"/>
</dbReference>
<reference evidence="11 12" key="1">
    <citation type="submission" date="2018-06" db="EMBL/GenBank/DDBJ databases">
        <authorList>
            <consortium name="Pathogen Informatics"/>
            <person name="Doyle S."/>
        </authorList>
    </citation>
    <scope>NUCLEOTIDE SEQUENCE [LARGE SCALE GENOMIC DNA]</scope>
    <source>
        <strain evidence="8 11">NCTC8181</strain>
        <strain evidence="9 12">NCTC8185</strain>
        <strain evidence="10 13">NCTC9828</strain>
    </source>
</reference>
<organism evidence="9 12">
    <name type="scientific">Streptococcus agalactiae</name>
    <dbReference type="NCBI Taxonomy" id="1311"/>
    <lineage>
        <taxon>Bacteria</taxon>
        <taxon>Bacillati</taxon>
        <taxon>Bacillota</taxon>
        <taxon>Bacilli</taxon>
        <taxon>Lactobacillales</taxon>
        <taxon>Streptococcaceae</taxon>
        <taxon>Streptococcus</taxon>
    </lineage>
</organism>
<dbReference type="InterPro" id="IPR011010">
    <property type="entry name" value="DNA_brk_join_enz"/>
</dbReference>
<keyword evidence="3 5" id="KW-0238">DNA-binding</keyword>
<dbReference type="Proteomes" id="UP000250200">
    <property type="component" value="Unassembled WGS sequence"/>
</dbReference>
<evidence type="ECO:0000313" key="13">
    <source>
        <dbReference type="Proteomes" id="UP000255140"/>
    </source>
</evidence>
<dbReference type="GO" id="GO:0005737">
    <property type="term" value="C:cytoplasm"/>
    <property type="evidence" value="ECO:0007669"/>
    <property type="project" value="UniProtKB-SubCell"/>
</dbReference>
<gene>
    <name evidence="9" type="primary">xerD_2</name>
    <name evidence="8" type="synonym">xerD_3</name>
    <name evidence="8" type="ORF">NCTC8181_01733</name>
    <name evidence="9" type="ORF">NCTC8185_01580</name>
    <name evidence="10" type="ORF">NCTC9828_00933</name>
</gene>
<evidence type="ECO:0000256" key="2">
    <source>
        <dbReference type="ARBA" id="ARBA00022908"/>
    </source>
</evidence>
<dbReference type="HAMAP" id="MF_01817">
    <property type="entry name" value="Recomb_XerD_like"/>
    <property type="match status" value="1"/>
</dbReference>
<evidence type="ECO:0000256" key="3">
    <source>
        <dbReference type="ARBA" id="ARBA00023125"/>
    </source>
</evidence>
<evidence type="ECO:0000256" key="1">
    <source>
        <dbReference type="ARBA" id="ARBA00022490"/>
    </source>
</evidence>
<dbReference type="InterPro" id="IPR010998">
    <property type="entry name" value="Integrase_recombinase_N"/>
</dbReference>
<feature type="domain" description="Core-binding (CB)" evidence="7">
    <location>
        <begin position="12"/>
        <end position="85"/>
    </location>
</feature>
<accession>A0A1D0CNE3</accession>
<dbReference type="GO" id="GO:0006313">
    <property type="term" value="P:DNA transposition"/>
    <property type="evidence" value="ECO:0007669"/>
    <property type="project" value="UniProtKB-UniRule"/>
</dbReference>
<evidence type="ECO:0000313" key="10">
    <source>
        <dbReference type="EMBL" id="SUN28660.1"/>
    </source>
</evidence>
<name>A0A1D0CNE3_STRAG</name>
<dbReference type="GO" id="GO:0003677">
    <property type="term" value="F:DNA binding"/>
    <property type="evidence" value="ECO:0007669"/>
    <property type="project" value="UniProtKB-UniRule"/>
</dbReference>
<evidence type="ECO:0000259" key="6">
    <source>
        <dbReference type="PROSITE" id="PS51898"/>
    </source>
</evidence>
<dbReference type="Proteomes" id="UP000254076">
    <property type="component" value="Unassembled WGS sequence"/>
</dbReference>
<dbReference type="InterPro" id="IPR013762">
    <property type="entry name" value="Integrase-like_cat_sf"/>
</dbReference>
<keyword evidence="4 5" id="KW-0233">DNA recombination</keyword>
<dbReference type="InterPro" id="IPR020876">
    <property type="entry name" value="Tyrosine_recombinase_XerD-like"/>
</dbReference>
<dbReference type="PROSITE" id="PS51898">
    <property type="entry name" value="TYR_RECOMBINASE"/>
    <property type="match status" value="1"/>
</dbReference>
<evidence type="ECO:0000313" key="8">
    <source>
        <dbReference type="EMBL" id="SQA18683.1"/>
    </source>
</evidence>
<evidence type="ECO:0000256" key="4">
    <source>
        <dbReference type="ARBA" id="ARBA00023172"/>
    </source>
</evidence>
<evidence type="ECO:0000313" key="12">
    <source>
        <dbReference type="Proteomes" id="UP000254076"/>
    </source>
</evidence>
<dbReference type="Gene3D" id="1.10.443.10">
    <property type="entry name" value="Intergrase catalytic core"/>
    <property type="match status" value="1"/>
</dbReference>
<feature type="active site" description="O-(3'-phospho-DNA)-tyrosine intermediate" evidence="5">
    <location>
        <position position="257"/>
    </location>
</feature>
<proteinExistence type="inferred from homology"/>
<keyword evidence="2 5" id="KW-0229">DNA integration</keyword>
<comment type="subcellular location">
    <subcellularLocation>
        <location evidence="5">Cytoplasm</location>
    </subcellularLocation>
</comment>
<dbReference type="EMBL" id="UHEW01000005">
    <property type="protein sequence ID" value="SUN28660.1"/>
    <property type="molecule type" value="Genomic_DNA"/>
</dbReference>
<evidence type="ECO:0000313" key="9">
    <source>
        <dbReference type="EMBL" id="SUN14299.1"/>
    </source>
</evidence>
<dbReference type="InterPro" id="IPR044068">
    <property type="entry name" value="CB"/>
</dbReference>
<comment type="function">
    <text evidence="5">Putative tyrosine recombinase. Not involved in the cutting and rejoining of the recombining DNA molecules on dif(SL) site.</text>
</comment>
<keyword evidence="1 5" id="KW-0963">Cytoplasm</keyword>
<sequence>MILQTNILSLLKTMINDINNFIESKKLSLNSRKSYHYDLKQFYKIIGGHVNSEKLALYQQSLSEFKLTARKRKLSAVNQFLFFLYNRGTLKEFYRLQETEKITLTQTKSQIMDLSNFYQDTDYPSGRLIALLILSLGLTPAEIANLKKADFDTTFNILSIEKSQMKRILKLPEDLLPFLLESLEEDGDLVFEHNGKPYSRQWFFNQLTDFLNEKNEQQLTAQLLREQFILKQKENGKTMTELSRLLGLKTPITLERYYR</sequence>
<evidence type="ECO:0000256" key="5">
    <source>
        <dbReference type="HAMAP-Rule" id="MF_01817"/>
    </source>
</evidence>
<dbReference type="SUPFAM" id="SSF56349">
    <property type="entry name" value="DNA breaking-rejoining enzymes"/>
    <property type="match status" value="1"/>
</dbReference>
<dbReference type="PROSITE" id="PS51900">
    <property type="entry name" value="CB"/>
    <property type="match status" value="1"/>
</dbReference>
<comment type="similarity">
    <text evidence="5">Belongs to the 'phage' integrase family. XerD-like subfamily.</text>
</comment>
<dbReference type="CDD" id="cd01190">
    <property type="entry name" value="INT_StrepXerD_C_like"/>
    <property type="match status" value="1"/>
</dbReference>
<dbReference type="NCBIfam" id="NF002685">
    <property type="entry name" value="PRK02436.1"/>
    <property type="match status" value="1"/>
</dbReference>
<dbReference type="EMBL" id="UHEQ01000004">
    <property type="protein sequence ID" value="SUN14299.1"/>
    <property type="molecule type" value="Genomic_DNA"/>
</dbReference>
<dbReference type="GO" id="GO:0009037">
    <property type="term" value="F:tyrosine-based site-specific recombinase activity"/>
    <property type="evidence" value="ECO:0007669"/>
    <property type="project" value="UniProtKB-UniRule"/>
</dbReference>
<dbReference type="EMBL" id="UAVB01000001">
    <property type="protein sequence ID" value="SQA18683.1"/>
    <property type="molecule type" value="Genomic_DNA"/>
</dbReference>
<protein>
    <recommendedName>
        <fullName evidence="5">Tyrosine recombinase XerD-like</fullName>
    </recommendedName>
</protein>
<dbReference type="AlphaFoldDB" id="A0A1D0CNE3"/>
<dbReference type="InterPro" id="IPR002104">
    <property type="entry name" value="Integrase_catalytic"/>
</dbReference>
<dbReference type="Proteomes" id="UP000255140">
    <property type="component" value="Unassembled WGS sequence"/>
</dbReference>
<feature type="domain" description="Tyr recombinase" evidence="6">
    <location>
        <begin position="97"/>
        <end position="259"/>
    </location>
</feature>
<evidence type="ECO:0000313" key="11">
    <source>
        <dbReference type="Proteomes" id="UP000250200"/>
    </source>
</evidence>